<dbReference type="EMBL" id="JAMZMF010000008">
    <property type="protein sequence ID" value="MDR0177657.1"/>
    <property type="molecule type" value="Genomic_DNA"/>
</dbReference>
<organism evidence="1 2">
    <name type="scientific">Actinomyces oris</name>
    <dbReference type="NCBI Taxonomy" id="544580"/>
    <lineage>
        <taxon>Bacteria</taxon>
        <taxon>Bacillati</taxon>
        <taxon>Actinomycetota</taxon>
        <taxon>Actinomycetes</taxon>
        <taxon>Actinomycetales</taxon>
        <taxon>Actinomycetaceae</taxon>
        <taxon>Actinomyces</taxon>
    </lineage>
</organism>
<protein>
    <submittedName>
        <fullName evidence="1">Uncharacterized protein</fullName>
    </submittedName>
</protein>
<comment type="caution">
    <text evidence="1">The sequence shown here is derived from an EMBL/GenBank/DDBJ whole genome shotgun (WGS) entry which is preliminary data.</text>
</comment>
<evidence type="ECO:0000313" key="1">
    <source>
        <dbReference type="EMBL" id="MDR0177657.1"/>
    </source>
</evidence>
<gene>
    <name evidence="1" type="ORF">RF687_06810</name>
</gene>
<dbReference type="Proteomes" id="UP001230065">
    <property type="component" value="Unassembled WGS sequence"/>
</dbReference>
<dbReference type="RefSeq" id="WP_075374596.1">
    <property type="nucleotide sequence ID" value="NZ_CAUQLZ010000009.1"/>
</dbReference>
<reference evidence="1" key="1">
    <citation type="submission" date="2022-06" db="EMBL/GenBank/DDBJ databases">
        <title>Draft Genome Sequences of Three Actinomyces oris Strains, Isolated from Healthy Human Feces.</title>
        <authorList>
            <person name="Ye Y."/>
            <person name="Liu C."/>
            <person name="Zhao J."/>
            <person name="Xu J."/>
            <person name="Huang H."/>
            <person name="Wang B."/>
            <person name="Wei J."/>
            <person name="Jing X."/>
        </authorList>
    </citation>
    <scope>NUCLEOTIDE SEQUENCE</scope>
    <source>
        <strain evidence="1">CNGBCC1803727</strain>
    </source>
</reference>
<accession>A0AAW8L7L4</accession>
<name>A0AAW8L7L4_9ACTO</name>
<sequence>MAVGIVSSCLWAGYPVERISQYRKLERSFSHGDTTIPLPALMGIPVTSMTSLLREEMKRRTGRS</sequence>
<dbReference type="AlphaFoldDB" id="A0AAW8L7L4"/>
<evidence type="ECO:0000313" key="2">
    <source>
        <dbReference type="Proteomes" id="UP001230065"/>
    </source>
</evidence>
<proteinExistence type="predicted"/>